<proteinExistence type="predicted"/>
<comment type="caution">
    <text evidence="2">The sequence shown here is derived from an EMBL/GenBank/DDBJ whole genome shotgun (WGS) entry which is preliminary data.</text>
</comment>
<dbReference type="InterPro" id="IPR021534">
    <property type="entry name" value="DUF3192"/>
</dbReference>
<keyword evidence="1" id="KW-1133">Transmembrane helix</keyword>
<gene>
    <name evidence="2" type="ORF">L2725_16705</name>
</gene>
<accession>A0ABT0NAC6</accession>
<dbReference type="EMBL" id="JAKIKT010000007">
    <property type="protein sequence ID" value="MCL2915396.1"/>
    <property type="molecule type" value="Genomic_DNA"/>
</dbReference>
<dbReference type="Proteomes" id="UP001202831">
    <property type="component" value="Unassembled WGS sequence"/>
</dbReference>
<keyword evidence="1" id="KW-0472">Membrane</keyword>
<reference evidence="2 3" key="1">
    <citation type="submission" date="2022-01" db="EMBL/GenBank/DDBJ databases">
        <title>Whole genome-based taxonomy of the Shewanellaceae.</title>
        <authorList>
            <person name="Martin-Rodriguez A.J."/>
        </authorList>
    </citation>
    <scope>NUCLEOTIDE SEQUENCE [LARGE SCALE GENOMIC DNA]</scope>
    <source>
        <strain evidence="2 3">DSM 21332</strain>
    </source>
</reference>
<sequence>MKFNAPAVIGGLFAVYLVFVAIVMLTHESTPNNMDWDDRQVYNLQTISTLDLGQAKKEVIELLGQADFSEAKQGIEGAMTVLFYRTHRKNSDGETTRDECTPLLFMNDKLIAWGTDTYEQYLSSPTAEL</sequence>
<organism evidence="2 3">
    <name type="scientific">Shewanella corallii</name>
    <dbReference type="NCBI Taxonomy" id="560080"/>
    <lineage>
        <taxon>Bacteria</taxon>
        <taxon>Pseudomonadati</taxon>
        <taxon>Pseudomonadota</taxon>
        <taxon>Gammaproteobacteria</taxon>
        <taxon>Alteromonadales</taxon>
        <taxon>Shewanellaceae</taxon>
        <taxon>Shewanella</taxon>
    </lineage>
</organism>
<protein>
    <submittedName>
        <fullName evidence="2">DUF3192 domain-containing protein</fullName>
    </submittedName>
</protein>
<keyword evidence="1" id="KW-0812">Transmembrane</keyword>
<feature type="transmembrane region" description="Helical" evidence="1">
    <location>
        <begin position="6"/>
        <end position="25"/>
    </location>
</feature>
<evidence type="ECO:0000313" key="3">
    <source>
        <dbReference type="Proteomes" id="UP001202831"/>
    </source>
</evidence>
<name>A0ABT0NAC6_9GAMM</name>
<evidence type="ECO:0000313" key="2">
    <source>
        <dbReference type="EMBL" id="MCL2915396.1"/>
    </source>
</evidence>
<dbReference type="RefSeq" id="WP_115134727.1">
    <property type="nucleotide sequence ID" value="NZ_JAKIKT010000007.1"/>
</dbReference>
<keyword evidence="3" id="KW-1185">Reference proteome</keyword>
<dbReference type="Pfam" id="PF11399">
    <property type="entry name" value="DUF3192"/>
    <property type="match status" value="1"/>
</dbReference>
<evidence type="ECO:0000256" key="1">
    <source>
        <dbReference type="SAM" id="Phobius"/>
    </source>
</evidence>